<comment type="caution">
    <text evidence="1">The sequence shown here is derived from an EMBL/GenBank/DDBJ whole genome shotgun (WGS) entry which is preliminary data.</text>
</comment>
<protein>
    <submittedName>
        <fullName evidence="1">Uncharacterized protein</fullName>
    </submittedName>
</protein>
<organism evidence="1 2">
    <name type="scientific">Burkholderia stagnalis</name>
    <dbReference type="NCBI Taxonomy" id="1503054"/>
    <lineage>
        <taxon>Bacteria</taxon>
        <taxon>Pseudomonadati</taxon>
        <taxon>Pseudomonadota</taxon>
        <taxon>Betaproteobacteria</taxon>
        <taxon>Burkholderiales</taxon>
        <taxon>Burkholderiaceae</taxon>
        <taxon>Burkholderia</taxon>
        <taxon>Burkholderia cepacia complex</taxon>
    </lineage>
</organism>
<name>A0ABX9YRE3_9BURK</name>
<dbReference type="EMBL" id="QTPM01000012">
    <property type="protein sequence ID" value="RQY93873.1"/>
    <property type="molecule type" value="Genomic_DNA"/>
</dbReference>
<gene>
    <name evidence="1" type="ORF">DF017_12695</name>
</gene>
<sequence>MQSELDLSPASIADGAIDHARRKSAIAARVDRVFAVMSRIIDLPDSRLKHYRQDFFTHDRAYLERTFASGTYGWIVRQSGTHLVQLGRHPKMHEELSAALDLTRDCDCYLVDARRASVTPVSSAQLREQMGHLQYTVAGTDVHRGATRIATIDVQLTPWSHGEPPKGVVHIESAVAPLSHDDFVALAQIAQCEVIGKSQSLFTGTRSISLDGKDLYDLIAQRAE</sequence>
<dbReference type="Proteomes" id="UP000281098">
    <property type="component" value="Unassembled WGS sequence"/>
</dbReference>
<evidence type="ECO:0000313" key="2">
    <source>
        <dbReference type="Proteomes" id="UP000281098"/>
    </source>
</evidence>
<evidence type="ECO:0000313" key="1">
    <source>
        <dbReference type="EMBL" id="RQY93873.1"/>
    </source>
</evidence>
<dbReference type="RefSeq" id="WP_124759640.1">
    <property type="nucleotide sequence ID" value="NZ_QTPM01000012.1"/>
</dbReference>
<reference evidence="1 2" key="1">
    <citation type="submission" date="2018-08" db="EMBL/GenBank/DDBJ databases">
        <title>Comparative analysis of Burkholderia isolates from Puerto Rico.</title>
        <authorList>
            <person name="Hall C."/>
            <person name="Sahl J."/>
            <person name="Wagner D."/>
        </authorList>
    </citation>
    <scope>NUCLEOTIDE SEQUENCE [LARGE SCALE GENOMIC DNA]</scope>
    <source>
        <strain evidence="1 2">Bp8966</strain>
    </source>
</reference>
<proteinExistence type="predicted"/>
<keyword evidence="2" id="KW-1185">Reference proteome</keyword>
<accession>A0ABX9YRE3</accession>